<evidence type="ECO:0000313" key="2">
    <source>
        <dbReference type="Proteomes" id="UP000824120"/>
    </source>
</evidence>
<keyword evidence="2" id="KW-1185">Reference proteome</keyword>
<proteinExistence type="predicted"/>
<gene>
    <name evidence="1" type="ORF">H5410_049701</name>
</gene>
<name>A0A9J5WTL1_SOLCO</name>
<protein>
    <submittedName>
        <fullName evidence="1">Uncharacterized protein</fullName>
    </submittedName>
</protein>
<dbReference type="PANTHER" id="PTHR37611:SF4">
    <property type="entry name" value="OS06G0538400 PROTEIN"/>
    <property type="match status" value="1"/>
</dbReference>
<accession>A0A9J5WTL1</accession>
<sequence>MATLVPENLSCIKNCNDLSNFDLSQENRAILMSLLDETQGIDDHDHDDERLESVIRSLEVEINQHTMKGLELFQENNQGVANLEYYNWQPCDQSQNNSKSNNIELNWMEIEMDITPKDDMKFLDMETNNQEIDGVSQYCYGVCLEENNNNSFLWEEQYPHHKD</sequence>
<reference evidence="1 2" key="1">
    <citation type="submission" date="2020-09" db="EMBL/GenBank/DDBJ databases">
        <title>De no assembly of potato wild relative species, Solanum commersonii.</title>
        <authorList>
            <person name="Cho K."/>
        </authorList>
    </citation>
    <scope>NUCLEOTIDE SEQUENCE [LARGE SCALE GENOMIC DNA]</scope>
    <source>
        <strain evidence="1">LZ3.2</strain>
        <tissue evidence="1">Leaf</tissue>
    </source>
</reference>
<organism evidence="1 2">
    <name type="scientific">Solanum commersonii</name>
    <name type="common">Commerson's wild potato</name>
    <name type="synonym">Commerson's nightshade</name>
    <dbReference type="NCBI Taxonomy" id="4109"/>
    <lineage>
        <taxon>Eukaryota</taxon>
        <taxon>Viridiplantae</taxon>
        <taxon>Streptophyta</taxon>
        <taxon>Embryophyta</taxon>
        <taxon>Tracheophyta</taxon>
        <taxon>Spermatophyta</taxon>
        <taxon>Magnoliopsida</taxon>
        <taxon>eudicotyledons</taxon>
        <taxon>Gunneridae</taxon>
        <taxon>Pentapetalae</taxon>
        <taxon>asterids</taxon>
        <taxon>lamiids</taxon>
        <taxon>Solanales</taxon>
        <taxon>Solanaceae</taxon>
        <taxon>Solanoideae</taxon>
        <taxon>Solaneae</taxon>
        <taxon>Solanum</taxon>
    </lineage>
</organism>
<comment type="caution">
    <text evidence="1">The sequence shown here is derived from an EMBL/GenBank/DDBJ whole genome shotgun (WGS) entry which is preliminary data.</text>
</comment>
<dbReference type="PANTHER" id="PTHR37611">
    <property type="entry name" value="VIRUS-SPECIFIC-SIGNALING-PATHWAY REGULATED PROTEIN-RELATED"/>
    <property type="match status" value="1"/>
</dbReference>
<dbReference type="OrthoDB" id="691231at2759"/>
<dbReference type="AlphaFoldDB" id="A0A9J5WTL1"/>
<dbReference type="Proteomes" id="UP000824120">
    <property type="component" value="Chromosome 10"/>
</dbReference>
<dbReference type="EMBL" id="JACXVP010000010">
    <property type="protein sequence ID" value="KAG5579074.1"/>
    <property type="molecule type" value="Genomic_DNA"/>
</dbReference>
<evidence type="ECO:0000313" key="1">
    <source>
        <dbReference type="EMBL" id="KAG5579074.1"/>
    </source>
</evidence>